<dbReference type="PANTHER" id="PTHR14514">
    <property type="entry name" value="PKA ANCHORING PROTEIN"/>
    <property type="match status" value="1"/>
</dbReference>
<dbReference type="PANTHER" id="PTHR14514:SF2">
    <property type="entry name" value="A-KINASE ANCHOR PROTEIN 6"/>
    <property type="match status" value="1"/>
</dbReference>
<evidence type="ECO:0000313" key="7">
    <source>
        <dbReference type="Proteomes" id="UP001529510"/>
    </source>
</evidence>
<dbReference type="Proteomes" id="UP001529510">
    <property type="component" value="Unassembled WGS sequence"/>
</dbReference>
<feature type="compositionally biased region" description="Basic residues" evidence="5">
    <location>
        <begin position="282"/>
        <end position="293"/>
    </location>
</feature>
<comment type="caution">
    <text evidence="6">The sequence shown here is derived from an EMBL/GenBank/DDBJ whole genome shotgun (WGS) entry which is preliminary data.</text>
</comment>
<dbReference type="AlphaFoldDB" id="A0ABD0P9S8"/>
<keyword evidence="3" id="KW-0677">Repeat</keyword>
<gene>
    <name evidence="6" type="ORF">M9458_034337</name>
</gene>
<reference evidence="6 7" key="1">
    <citation type="submission" date="2024-05" db="EMBL/GenBank/DDBJ databases">
        <title>Genome sequencing and assembly of Indian major carp, Cirrhinus mrigala (Hamilton, 1822).</title>
        <authorList>
            <person name="Mohindra V."/>
            <person name="Chowdhury L.M."/>
            <person name="Lal K."/>
            <person name="Jena J.K."/>
        </authorList>
    </citation>
    <scope>NUCLEOTIDE SEQUENCE [LARGE SCALE GENOMIC DNA]</scope>
    <source>
        <strain evidence="6">CM1030</strain>
        <tissue evidence="6">Blood</tissue>
    </source>
</reference>
<feature type="region of interest" description="Disordered" evidence="5">
    <location>
        <begin position="425"/>
        <end position="473"/>
    </location>
</feature>
<evidence type="ECO:0000256" key="5">
    <source>
        <dbReference type="SAM" id="MobiDB-lite"/>
    </source>
</evidence>
<protein>
    <submittedName>
        <fullName evidence="6">Uncharacterized protein</fullName>
    </submittedName>
</protein>
<evidence type="ECO:0000256" key="1">
    <source>
        <dbReference type="ARBA" id="ARBA00004308"/>
    </source>
</evidence>
<keyword evidence="4" id="KW-0472">Membrane</keyword>
<evidence type="ECO:0000256" key="3">
    <source>
        <dbReference type="ARBA" id="ARBA00022737"/>
    </source>
</evidence>
<comment type="subcellular location">
    <subcellularLocation>
        <location evidence="1">Endomembrane system</location>
    </subcellularLocation>
</comment>
<feature type="region of interest" description="Disordered" evidence="5">
    <location>
        <begin position="122"/>
        <end position="220"/>
    </location>
</feature>
<feature type="compositionally biased region" description="Polar residues" evidence="5">
    <location>
        <begin position="200"/>
        <end position="218"/>
    </location>
</feature>
<dbReference type="EMBL" id="JAMKFB020000017">
    <property type="protein sequence ID" value="KAL0169741.1"/>
    <property type="molecule type" value="Genomic_DNA"/>
</dbReference>
<name>A0ABD0P9S8_CIRMR</name>
<proteinExistence type="predicted"/>
<accession>A0ABD0P9S8</accession>
<feature type="region of interest" description="Disordered" evidence="5">
    <location>
        <begin position="253"/>
        <end position="331"/>
    </location>
</feature>
<sequence>MHPENLKIDGELFLDLQCIDLFSQLYPAQHSTFQLASVALANTCRKTRLDALTEVDDSGQLTIKCSKDYFSLDCGITAYELSDYSPIDDPEGRGPRSLYPELEQDFPELLQSVDLLNIAASRQNQASSPPAEESVAPTQVPEETISAPTEEETAPDSAMQGDFGLSKRPLQGGFKSDMSPTQPLPKKPMYLERDGDTRCTRSSPLQFQADLSRSTPSLLDTPDRSKFWLELESVYPSNGSQSYESLHAVNGRNLQSSLKRPSVPSEVPLERRSSEAMQGFHTQKHFKTMHSKAKQAYSDSSSPPPSSGEDISDPEQRAMSSSPDDQAPTTGTLWIVNQNALCISKASGSPKEHWYGSDEFLALPAQLKKTEMLTMKLESLAQALPQRGLEESIQDVDDWELTEVNPDWESSNDLLLLHPYKKPSRVGRFSPTSSSDVAPSIDDSIESGPLSDLLSEDEGARKIHRLAGPMHQR</sequence>
<organism evidence="6 7">
    <name type="scientific">Cirrhinus mrigala</name>
    <name type="common">Mrigala</name>
    <dbReference type="NCBI Taxonomy" id="683832"/>
    <lineage>
        <taxon>Eukaryota</taxon>
        <taxon>Metazoa</taxon>
        <taxon>Chordata</taxon>
        <taxon>Craniata</taxon>
        <taxon>Vertebrata</taxon>
        <taxon>Euteleostomi</taxon>
        <taxon>Actinopterygii</taxon>
        <taxon>Neopterygii</taxon>
        <taxon>Teleostei</taxon>
        <taxon>Ostariophysi</taxon>
        <taxon>Cypriniformes</taxon>
        <taxon>Cyprinidae</taxon>
        <taxon>Labeoninae</taxon>
        <taxon>Labeonini</taxon>
        <taxon>Cirrhinus</taxon>
    </lineage>
</organism>
<feature type="compositionally biased region" description="Basic and acidic residues" evidence="5">
    <location>
        <begin position="189"/>
        <end position="199"/>
    </location>
</feature>
<evidence type="ECO:0000313" key="6">
    <source>
        <dbReference type="EMBL" id="KAL0169741.1"/>
    </source>
</evidence>
<evidence type="ECO:0000256" key="2">
    <source>
        <dbReference type="ARBA" id="ARBA00022553"/>
    </source>
</evidence>
<keyword evidence="2" id="KW-0597">Phosphoprotein</keyword>
<feature type="compositionally biased region" description="Polar residues" evidence="5">
    <location>
        <begin position="318"/>
        <end position="331"/>
    </location>
</feature>
<evidence type="ECO:0000256" key="4">
    <source>
        <dbReference type="ARBA" id="ARBA00023136"/>
    </source>
</evidence>
<keyword evidence="7" id="KW-1185">Reference proteome</keyword>